<dbReference type="AlphaFoldDB" id="F2L0P1"/>
<name>F2L0P1_THEU7</name>
<reference key="2">
    <citation type="submission" date="2011-03" db="EMBL/GenBank/DDBJ databases">
        <title>Complete genome sequence of the thermoacidophilic crenarchaeon Thermoproteus uzoniensis 768-20.</title>
        <authorList>
            <person name="Mardanov A.V."/>
            <person name="Gumerov V.M."/>
            <person name="Beletsky A.V."/>
            <person name="Prokofeva M.I."/>
            <person name="Bonch-Osmolovskaya E.A."/>
            <person name="Ravin N.V."/>
            <person name="Skryabin K.G."/>
        </authorList>
    </citation>
    <scope>NUCLEOTIDE SEQUENCE</scope>
    <source>
        <strain>768-20</strain>
    </source>
</reference>
<dbReference type="EMBL" id="CP002590">
    <property type="protein sequence ID" value="AEA11520.1"/>
    <property type="molecule type" value="Genomic_DNA"/>
</dbReference>
<evidence type="ECO:0000313" key="1">
    <source>
        <dbReference type="EMBL" id="AEA11520.1"/>
    </source>
</evidence>
<sequence>MFRPIAVVGEVFRVRLNDKALLYVNHGPRRGTHMLIKALAIVKRVYGEDITLLVAGRFGP</sequence>
<proteinExistence type="predicted"/>
<evidence type="ECO:0000313" key="2">
    <source>
        <dbReference type="Proteomes" id="UP000008138"/>
    </source>
</evidence>
<dbReference type="KEGG" id="tuz:TUZN_0014"/>
<gene>
    <name evidence="1" type="ordered locus">TUZN_0014</name>
</gene>
<organism evidence="1 2">
    <name type="scientific">Thermoproteus uzoniensis (strain 768-20)</name>
    <dbReference type="NCBI Taxonomy" id="999630"/>
    <lineage>
        <taxon>Archaea</taxon>
        <taxon>Thermoproteota</taxon>
        <taxon>Thermoprotei</taxon>
        <taxon>Thermoproteales</taxon>
        <taxon>Thermoproteaceae</taxon>
        <taxon>Thermoproteus</taxon>
    </lineage>
</organism>
<reference evidence="1 2" key="1">
    <citation type="journal article" date="2011" name="J. Bacteriol.">
        <title>Complete genome sequence of the thermoacidophilic crenarchaeon Thermoproteus uzoniensis 768-20.</title>
        <authorList>
            <person name="Mardanov A.V."/>
            <person name="Gumerov V.M."/>
            <person name="Beletsky A.V."/>
            <person name="Prokofeva M.I."/>
            <person name="Bonch-Osmolovskaya E.A."/>
            <person name="Ravin N.V."/>
            <person name="Skryabin K.G."/>
        </authorList>
    </citation>
    <scope>NUCLEOTIDE SEQUENCE [LARGE SCALE GENOMIC DNA]</scope>
    <source>
        <strain evidence="1 2">768-20</strain>
    </source>
</reference>
<dbReference type="HOGENOM" id="CLU_2930407_0_0_2"/>
<protein>
    <submittedName>
        <fullName evidence="1">Uncharacterized protein</fullName>
    </submittedName>
</protein>
<accession>F2L0P1</accession>
<dbReference type="STRING" id="999630.TUZN_0014"/>
<keyword evidence="2" id="KW-1185">Reference proteome</keyword>
<dbReference type="Proteomes" id="UP000008138">
    <property type="component" value="Chromosome"/>
</dbReference>